<dbReference type="InterPro" id="IPR000847">
    <property type="entry name" value="LysR_HTH_N"/>
</dbReference>
<keyword evidence="4" id="KW-0010">Activator</keyword>
<organism evidence="7 8">
    <name type="scientific">Pseudomonas amygdali pv. morsprunorum</name>
    <dbReference type="NCBI Taxonomy" id="129138"/>
    <lineage>
        <taxon>Bacteria</taxon>
        <taxon>Pseudomonadati</taxon>
        <taxon>Pseudomonadota</taxon>
        <taxon>Gammaproteobacteria</taxon>
        <taxon>Pseudomonadales</taxon>
        <taxon>Pseudomonadaceae</taxon>
        <taxon>Pseudomonas</taxon>
        <taxon>Pseudomonas amygdali</taxon>
    </lineage>
</organism>
<dbReference type="GO" id="GO:0003700">
    <property type="term" value="F:DNA-binding transcription factor activity"/>
    <property type="evidence" value="ECO:0007669"/>
    <property type="project" value="InterPro"/>
</dbReference>
<dbReference type="GO" id="GO:0009891">
    <property type="term" value="P:positive regulation of biosynthetic process"/>
    <property type="evidence" value="ECO:0007669"/>
    <property type="project" value="UniProtKB-ARBA"/>
</dbReference>
<dbReference type="AlphaFoldDB" id="A0A3M2WW67"/>
<dbReference type="FunFam" id="1.10.10.10:FF:000038">
    <property type="entry name" value="Glycine cleavage system transcriptional activator"/>
    <property type="match status" value="1"/>
</dbReference>
<dbReference type="PRINTS" id="PR00039">
    <property type="entry name" value="HTHLYSR"/>
</dbReference>
<dbReference type="InterPro" id="IPR005119">
    <property type="entry name" value="LysR_subst-bd"/>
</dbReference>
<accession>A0A3M2WW67</accession>
<keyword evidence="2" id="KW-0805">Transcription regulation</keyword>
<dbReference type="InterPro" id="IPR036388">
    <property type="entry name" value="WH-like_DNA-bd_sf"/>
</dbReference>
<dbReference type="Pfam" id="PF00126">
    <property type="entry name" value="HTH_1"/>
    <property type="match status" value="1"/>
</dbReference>
<dbReference type="InterPro" id="IPR036390">
    <property type="entry name" value="WH_DNA-bd_sf"/>
</dbReference>
<dbReference type="PROSITE" id="PS50931">
    <property type="entry name" value="HTH_LYSR"/>
    <property type="match status" value="1"/>
</dbReference>
<dbReference type="Gene3D" id="3.40.190.10">
    <property type="entry name" value="Periplasmic binding protein-like II"/>
    <property type="match status" value="2"/>
</dbReference>
<dbReference type="Gene3D" id="1.10.10.10">
    <property type="entry name" value="Winged helix-like DNA-binding domain superfamily/Winged helix DNA-binding domain"/>
    <property type="match status" value="1"/>
</dbReference>
<dbReference type="PANTHER" id="PTHR30537:SF26">
    <property type="entry name" value="GLYCINE CLEAVAGE SYSTEM TRANSCRIPTIONAL ACTIVATOR"/>
    <property type="match status" value="1"/>
</dbReference>
<proteinExistence type="inferred from homology"/>
<protein>
    <submittedName>
        <fullName evidence="7">LysR family transcriptional regulator</fullName>
    </submittedName>
</protein>
<name>A0A3M2WW67_PSEA0</name>
<evidence type="ECO:0000313" key="7">
    <source>
        <dbReference type="EMBL" id="RML55780.1"/>
    </source>
</evidence>
<keyword evidence="5" id="KW-0804">Transcription</keyword>
<dbReference type="GO" id="GO:0043565">
    <property type="term" value="F:sequence-specific DNA binding"/>
    <property type="evidence" value="ECO:0007669"/>
    <property type="project" value="TreeGrafter"/>
</dbReference>
<keyword evidence="3" id="KW-0238">DNA-binding</keyword>
<evidence type="ECO:0000256" key="3">
    <source>
        <dbReference type="ARBA" id="ARBA00023125"/>
    </source>
</evidence>
<evidence type="ECO:0000256" key="2">
    <source>
        <dbReference type="ARBA" id="ARBA00023015"/>
    </source>
</evidence>
<dbReference type="SUPFAM" id="SSF46785">
    <property type="entry name" value="Winged helix' DNA-binding domain"/>
    <property type="match status" value="1"/>
</dbReference>
<sequence length="331" mass="37672">MLCMSKTHLNQFAVKWLLIASRKLRMPRNLPPLYALRAFEAAARHTSFTRAAEELSITQSAVSRHIRTLEEHFACRLFQRNGRNLQLTESARTLLPGVRDGFLALERACSTLQTDEGILRMKAPSTLTMRWLLARLSRFRHLQVGNEVQLTSAWMDIDAVDFTQEPFDCAILLSQGHFPSDWEATLLFPELLIPVGAPTLLQDPPWDVERLAKAELLHPTPDRRDWRTWLNRMGLADQVSLKGGQVFDTLELGMIAAARGYGVSMGDLLMVAEDVAQSRLSLPWRTAVFSGENYYLVWPRTRPGAERLRRLSDFLQAEVKAMELPLVEILH</sequence>
<dbReference type="EMBL" id="RBNS01000085">
    <property type="protein sequence ID" value="RML55780.1"/>
    <property type="molecule type" value="Genomic_DNA"/>
</dbReference>
<evidence type="ECO:0000259" key="6">
    <source>
        <dbReference type="PROSITE" id="PS50931"/>
    </source>
</evidence>
<comment type="caution">
    <text evidence="7">The sequence shown here is derived from an EMBL/GenBank/DDBJ whole genome shotgun (WGS) entry which is preliminary data.</text>
</comment>
<dbReference type="InterPro" id="IPR058163">
    <property type="entry name" value="LysR-type_TF_proteobact-type"/>
</dbReference>
<dbReference type="SUPFAM" id="SSF53850">
    <property type="entry name" value="Periplasmic binding protein-like II"/>
    <property type="match status" value="1"/>
</dbReference>
<dbReference type="GO" id="GO:0006351">
    <property type="term" value="P:DNA-templated transcription"/>
    <property type="evidence" value="ECO:0007669"/>
    <property type="project" value="TreeGrafter"/>
</dbReference>
<dbReference type="Proteomes" id="UP000277952">
    <property type="component" value="Unassembled WGS sequence"/>
</dbReference>
<dbReference type="PANTHER" id="PTHR30537">
    <property type="entry name" value="HTH-TYPE TRANSCRIPTIONAL REGULATOR"/>
    <property type="match status" value="1"/>
</dbReference>
<comment type="similarity">
    <text evidence="1">Belongs to the LysR transcriptional regulatory family.</text>
</comment>
<feature type="domain" description="HTH lysR-type" evidence="6">
    <location>
        <begin position="31"/>
        <end position="88"/>
    </location>
</feature>
<evidence type="ECO:0000256" key="4">
    <source>
        <dbReference type="ARBA" id="ARBA00023159"/>
    </source>
</evidence>
<evidence type="ECO:0000313" key="8">
    <source>
        <dbReference type="Proteomes" id="UP000277952"/>
    </source>
</evidence>
<gene>
    <name evidence="7" type="ORF">ALQ94_00786</name>
</gene>
<reference evidence="7 8" key="1">
    <citation type="submission" date="2018-08" db="EMBL/GenBank/DDBJ databases">
        <title>Recombination of ecologically and evolutionarily significant loci maintains genetic cohesion in the Pseudomonas syringae species complex.</title>
        <authorList>
            <person name="Dillon M."/>
            <person name="Thakur S."/>
            <person name="Almeida R.N.D."/>
            <person name="Weir B.S."/>
            <person name="Guttman D.S."/>
        </authorList>
    </citation>
    <scope>NUCLEOTIDE SEQUENCE [LARGE SCALE GENOMIC DNA]</scope>
    <source>
        <strain evidence="7 8">19322</strain>
    </source>
</reference>
<evidence type="ECO:0000256" key="5">
    <source>
        <dbReference type="ARBA" id="ARBA00023163"/>
    </source>
</evidence>
<evidence type="ECO:0000256" key="1">
    <source>
        <dbReference type="ARBA" id="ARBA00009437"/>
    </source>
</evidence>
<dbReference type="Pfam" id="PF03466">
    <property type="entry name" value="LysR_substrate"/>
    <property type="match status" value="1"/>
</dbReference>